<dbReference type="GeneID" id="86827445"/>
<evidence type="ECO:0000313" key="3">
    <source>
        <dbReference type="Proteomes" id="UP000629287"/>
    </source>
</evidence>
<dbReference type="Proteomes" id="UP000629287">
    <property type="component" value="Unassembled WGS sequence"/>
</dbReference>
<dbReference type="Pfam" id="PF10137">
    <property type="entry name" value="CAP12-PCTIR_TIR"/>
    <property type="match status" value="1"/>
</dbReference>
<evidence type="ECO:0000259" key="1">
    <source>
        <dbReference type="Pfam" id="PF10137"/>
    </source>
</evidence>
<sequence length="263" mass="29481">MTMAPFLHVLLLDERGVVRSMAANLSEREVADFVRQVGRCKPFQFKAAVINPLEARTIQVRQTDRPTSDMLEAARAARRLVPADDVNADASDEIRAALMGREVTDRHISQEAQSRSPAKPDPSIGVFIVHGHEELALKTVERILTQDFGVAVRILKEQAGGGMTLIEKFEHAATEVDYAIVLLTADDFVRNGDEEYWQPRPNVLFELGWFCGRLGRDRVCLLAQRGLRILSDMRGVICHEFTNDVAECTLPLLRELKAAKYVD</sequence>
<accession>A0A8I0TQL3</accession>
<dbReference type="AlphaFoldDB" id="A0A8I0TQL3"/>
<organism evidence="2 3">
    <name type="scientific">Streptomyces stelliscabiei</name>
    <dbReference type="NCBI Taxonomy" id="146820"/>
    <lineage>
        <taxon>Bacteria</taxon>
        <taxon>Bacillati</taxon>
        <taxon>Actinomycetota</taxon>
        <taxon>Actinomycetes</taxon>
        <taxon>Kitasatosporales</taxon>
        <taxon>Streptomycetaceae</taxon>
        <taxon>Streptomyces</taxon>
    </lineage>
</organism>
<dbReference type="EMBL" id="JADBGF010000001">
    <property type="protein sequence ID" value="MBE1596734.1"/>
    <property type="molecule type" value="Genomic_DNA"/>
</dbReference>
<dbReference type="OrthoDB" id="8137562at2"/>
<gene>
    <name evidence="2" type="ORF">H4687_002863</name>
</gene>
<evidence type="ECO:0000313" key="2">
    <source>
        <dbReference type="EMBL" id="MBE1596734.1"/>
    </source>
</evidence>
<dbReference type="GO" id="GO:0050135">
    <property type="term" value="F:NADP+ nucleosidase activity"/>
    <property type="evidence" value="ECO:0007669"/>
    <property type="project" value="InterPro"/>
</dbReference>
<dbReference type="InterPro" id="IPR019302">
    <property type="entry name" value="CAP12/PCTIR_TIR_dom"/>
</dbReference>
<dbReference type="RefSeq" id="WP_050398443.1">
    <property type="nucleotide sequence ID" value="NZ_JADBGF010000001.1"/>
</dbReference>
<feature type="domain" description="CD-NTase-associated protein 12/Pycsar effector protein TIR" evidence="1">
    <location>
        <begin position="126"/>
        <end position="242"/>
    </location>
</feature>
<comment type="caution">
    <text evidence="2">The sequence shown here is derived from an EMBL/GenBank/DDBJ whole genome shotgun (WGS) entry which is preliminary data.</text>
</comment>
<reference evidence="2 3" key="1">
    <citation type="submission" date="2020-10" db="EMBL/GenBank/DDBJ databases">
        <title>Sequencing the genomes of 1000 actinobacteria strains.</title>
        <authorList>
            <person name="Klenk H.-P."/>
        </authorList>
    </citation>
    <scope>NUCLEOTIDE SEQUENCE [LARGE SCALE GENOMIC DNA]</scope>
    <source>
        <strain evidence="2 3">DSM 41803</strain>
    </source>
</reference>
<keyword evidence="3" id="KW-1185">Reference proteome</keyword>
<protein>
    <submittedName>
        <fullName evidence="2">Putative nucleotide-binding protein</fullName>
    </submittedName>
</protein>
<name>A0A8I0TQL3_9ACTN</name>
<proteinExistence type="predicted"/>